<dbReference type="PANTHER" id="PTHR47585:SF2">
    <property type="entry name" value="DUF1446 DOMAIN PROTEIN (AFU_ORTHOLOGUE AFUA_6G11420)"/>
    <property type="match status" value="1"/>
</dbReference>
<dbReference type="RefSeq" id="WP_121621435.1">
    <property type="nucleotide sequence ID" value="NZ_JACIIW010000004.1"/>
</dbReference>
<accession>A0A3L7APV0</accession>
<dbReference type="OrthoDB" id="21390at2"/>
<evidence type="ECO:0000313" key="3">
    <source>
        <dbReference type="Proteomes" id="UP000269692"/>
    </source>
</evidence>
<dbReference type="InterPro" id="IPR056362">
    <property type="entry name" value="AtuA-like_ferredoxin_dom"/>
</dbReference>
<name>A0A3L7APV0_9HYPH</name>
<protein>
    <recommendedName>
        <fullName evidence="1">AtuA-like ferredoxin-fold domain-containing protein</fullName>
    </recommendedName>
</protein>
<proteinExistence type="predicted"/>
<dbReference type="PANTHER" id="PTHR47585">
    <property type="match status" value="1"/>
</dbReference>
<reference evidence="2 3" key="1">
    <citation type="submission" date="2018-10" db="EMBL/GenBank/DDBJ databases">
        <title>Xanthobacter tagetidis genome sequencing and assembly.</title>
        <authorList>
            <person name="Maclea K.S."/>
            <person name="Goen A.E."/>
            <person name="Fatima S.A."/>
        </authorList>
    </citation>
    <scope>NUCLEOTIDE SEQUENCE [LARGE SCALE GENOMIC DNA]</scope>
    <source>
        <strain evidence="2 3">ATCC 700314</strain>
    </source>
</reference>
<organism evidence="2 3">
    <name type="scientific">Xanthobacter tagetidis</name>
    <dbReference type="NCBI Taxonomy" id="60216"/>
    <lineage>
        <taxon>Bacteria</taxon>
        <taxon>Pseudomonadati</taxon>
        <taxon>Pseudomonadota</taxon>
        <taxon>Alphaproteobacteria</taxon>
        <taxon>Hyphomicrobiales</taxon>
        <taxon>Xanthobacteraceae</taxon>
        <taxon>Xanthobacter</taxon>
    </lineage>
</organism>
<keyword evidence="3" id="KW-1185">Reference proteome</keyword>
<comment type="caution">
    <text evidence="2">The sequence shown here is derived from an EMBL/GenBank/DDBJ whole genome shotgun (WGS) entry which is preliminary data.</text>
</comment>
<evidence type="ECO:0000259" key="1">
    <source>
        <dbReference type="Pfam" id="PF23544"/>
    </source>
</evidence>
<sequence>MTPHTATDVAAPPDRTEARVPLRLVAHARAGDKGNRLNLALVCRTPEAFPLIAAQVTAERVAALFAARRPGLVVRYDLPNLCAFNFVLDDVLDGGVNASLGLDGHGKSLSFLLLALEVRVPADLVRALAPPAAATAAPATPRP</sequence>
<evidence type="ECO:0000313" key="2">
    <source>
        <dbReference type="EMBL" id="RLP81620.1"/>
    </source>
</evidence>
<dbReference type="AlphaFoldDB" id="A0A3L7APV0"/>
<dbReference type="Proteomes" id="UP000269692">
    <property type="component" value="Unassembled WGS sequence"/>
</dbReference>
<feature type="domain" description="AtuA-like ferredoxin-fold" evidence="1">
    <location>
        <begin position="20"/>
        <end position="118"/>
    </location>
</feature>
<gene>
    <name evidence="2" type="ORF">D9R14_01040</name>
</gene>
<dbReference type="Pfam" id="PF23544">
    <property type="entry name" value="AtuA_ferredoxin"/>
    <property type="match status" value="1"/>
</dbReference>
<dbReference type="EMBL" id="RCTF01000001">
    <property type="protein sequence ID" value="RLP81620.1"/>
    <property type="molecule type" value="Genomic_DNA"/>
</dbReference>